<reference evidence="1 2" key="1">
    <citation type="journal article" date="2016" name="Nat. Commun.">
        <title>Thousands of microbial genomes shed light on interconnected biogeochemical processes in an aquifer system.</title>
        <authorList>
            <person name="Anantharaman K."/>
            <person name="Brown C.T."/>
            <person name="Hug L.A."/>
            <person name="Sharon I."/>
            <person name="Castelle C.J."/>
            <person name="Probst A.J."/>
            <person name="Thomas B.C."/>
            <person name="Singh A."/>
            <person name="Wilkins M.J."/>
            <person name="Karaoz U."/>
            <person name="Brodie E.L."/>
            <person name="Williams K.H."/>
            <person name="Hubbard S.S."/>
            <person name="Banfield J.F."/>
        </authorList>
    </citation>
    <scope>NUCLEOTIDE SEQUENCE [LARGE SCALE GENOMIC DNA]</scope>
</reference>
<dbReference type="PANTHER" id="PTHR32432:SF3">
    <property type="entry name" value="ETHANOLAMINE UTILIZATION PROTEIN EUTJ"/>
    <property type="match status" value="1"/>
</dbReference>
<dbReference type="EMBL" id="MFLU01000002">
    <property type="protein sequence ID" value="OGG76139.1"/>
    <property type="molecule type" value="Genomic_DNA"/>
</dbReference>
<evidence type="ECO:0000313" key="1">
    <source>
        <dbReference type="EMBL" id="OGG76139.1"/>
    </source>
</evidence>
<dbReference type="CDD" id="cd24049">
    <property type="entry name" value="ASKHA_NBD_PilM"/>
    <property type="match status" value="1"/>
</dbReference>
<name>A0A1F6ERA1_9BACT</name>
<dbReference type="PANTHER" id="PTHR32432">
    <property type="entry name" value="CELL DIVISION PROTEIN FTSA-RELATED"/>
    <property type="match status" value="1"/>
</dbReference>
<organism evidence="1 2">
    <name type="scientific">Candidatus Kaiserbacteria bacterium RIFCSPLOWO2_01_FULL_50_24</name>
    <dbReference type="NCBI Taxonomy" id="1798507"/>
    <lineage>
        <taxon>Bacteria</taxon>
        <taxon>Candidatus Kaiseribacteriota</taxon>
    </lineage>
</organism>
<accession>A0A1F6ERA1</accession>
<dbReference type="InterPro" id="IPR005883">
    <property type="entry name" value="PilM"/>
</dbReference>
<dbReference type="AlphaFoldDB" id="A0A1F6ERA1"/>
<evidence type="ECO:0008006" key="3">
    <source>
        <dbReference type="Google" id="ProtNLM"/>
    </source>
</evidence>
<dbReference type="Gene3D" id="3.30.420.40">
    <property type="match status" value="2"/>
</dbReference>
<comment type="caution">
    <text evidence="1">The sequence shown here is derived from an EMBL/GenBank/DDBJ whole genome shotgun (WGS) entry which is preliminary data.</text>
</comment>
<evidence type="ECO:0000313" key="2">
    <source>
        <dbReference type="Proteomes" id="UP000178587"/>
    </source>
</evidence>
<proteinExistence type="predicted"/>
<dbReference type="InterPro" id="IPR050696">
    <property type="entry name" value="FtsA/MreB"/>
</dbReference>
<dbReference type="Proteomes" id="UP000178587">
    <property type="component" value="Unassembled WGS sequence"/>
</dbReference>
<gene>
    <name evidence="1" type="ORF">A3A34_01445</name>
</gene>
<dbReference type="InterPro" id="IPR043129">
    <property type="entry name" value="ATPase_NBD"/>
</dbReference>
<dbReference type="SUPFAM" id="SSF53067">
    <property type="entry name" value="Actin-like ATPase domain"/>
    <property type="match status" value="1"/>
</dbReference>
<protein>
    <recommendedName>
        <fullName evidence="3">SHS2 domain-containing protein</fullName>
    </recommendedName>
</protein>
<dbReference type="Pfam" id="PF11104">
    <property type="entry name" value="PilM_2"/>
    <property type="match status" value="1"/>
</dbReference>
<dbReference type="Gene3D" id="3.30.1490.300">
    <property type="match status" value="1"/>
</dbReference>
<sequence length="385" mass="42370">MKFAFPGVALGSFNPLSAFLDRWFPTPRFLEPSAVGVDVSDVSVKWVALDSLKHVRSFGTVPLEPGIVVGGVIKDVDALASTLSVLREQDITEAHVALPEETAYVFTTVVPDDTTREQILRMVEFEFEGKVPISPQASVYDFDVVSGRGEVHMREVGVVVFPRELAENYASAFAHAGIRLLSFELEARSIARAVFSSHDILEEPVTLLVDFGRLRSGIAVLKSGVPIFTATVGVGGKAMEHSLMETMSCTKEEAERFRNEQGLFADVAAHKKEIEIVTSTAVALANEVNRYYHFWDTHKNDKGERATPVSRIVLVGGSSNLHGLEEYIASRVQVPTVRGDIWHNVFSYDDYIPPISRRASLGYATSVGLAMRGIQQQYDPNLLTV</sequence>
<dbReference type="STRING" id="1798507.A3A34_01445"/>